<dbReference type="InterPro" id="IPR050261">
    <property type="entry name" value="FrsA_esterase"/>
</dbReference>
<dbReference type="GO" id="GO:0030246">
    <property type="term" value="F:carbohydrate binding"/>
    <property type="evidence" value="ECO:0007669"/>
    <property type="project" value="InterPro"/>
</dbReference>
<keyword evidence="1" id="KW-0378">Hydrolase</keyword>
<feature type="chain" id="PRO_5021964612" evidence="2">
    <location>
        <begin position="28"/>
        <end position="604"/>
    </location>
</feature>
<evidence type="ECO:0000313" key="5">
    <source>
        <dbReference type="EMBL" id="QDT75546.1"/>
    </source>
</evidence>
<dbReference type="InterPro" id="IPR010502">
    <property type="entry name" value="Carb-bd_dom_fam9"/>
</dbReference>
<dbReference type="Pfam" id="PF00326">
    <property type="entry name" value="Peptidase_S9"/>
    <property type="match status" value="1"/>
</dbReference>
<dbReference type="KEGG" id="llh:I41_47570"/>
<keyword evidence="6" id="KW-1185">Reference proteome</keyword>
<dbReference type="GO" id="GO:0006508">
    <property type="term" value="P:proteolysis"/>
    <property type="evidence" value="ECO:0007669"/>
    <property type="project" value="InterPro"/>
</dbReference>
<dbReference type="InterPro" id="IPR029058">
    <property type="entry name" value="AB_hydrolase_fold"/>
</dbReference>
<evidence type="ECO:0000259" key="4">
    <source>
        <dbReference type="Pfam" id="PF16011"/>
    </source>
</evidence>
<dbReference type="GO" id="GO:0016052">
    <property type="term" value="P:carbohydrate catabolic process"/>
    <property type="evidence" value="ECO:0007669"/>
    <property type="project" value="InterPro"/>
</dbReference>
<dbReference type="OrthoDB" id="3668964at2"/>
<evidence type="ECO:0000313" key="6">
    <source>
        <dbReference type="Proteomes" id="UP000317909"/>
    </source>
</evidence>
<dbReference type="GO" id="GO:0008236">
    <property type="term" value="F:serine-type peptidase activity"/>
    <property type="evidence" value="ECO:0007669"/>
    <property type="project" value="InterPro"/>
</dbReference>
<dbReference type="GO" id="GO:0004553">
    <property type="term" value="F:hydrolase activity, hydrolyzing O-glycosyl compounds"/>
    <property type="evidence" value="ECO:0007669"/>
    <property type="project" value="InterPro"/>
</dbReference>
<dbReference type="InterPro" id="IPR001375">
    <property type="entry name" value="Peptidase_S9_cat"/>
</dbReference>
<dbReference type="Gene3D" id="2.60.40.1190">
    <property type="match status" value="1"/>
</dbReference>
<dbReference type="Pfam" id="PF16011">
    <property type="entry name" value="CBM9_2"/>
    <property type="match status" value="1"/>
</dbReference>
<gene>
    <name evidence="5" type="ORF">I41_47570</name>
</gene>
<dbReference type="PANTHER" id="PTHR22946:SF9">
    <property type="entry name" value="POLYKETIDE TRANSFERASE AF380"/>
    <property type="match status" value="1"/>
</dbReference>
<dbReference type="GO" id="GO:0052689">
    <property type="term" value="F:carboxylic ester hydrolase activity"/>
    <property type="evidence" value="ECO:0007669"/>
    <property type="project" value="UniProtKB-ARBA"/>
</dbReference>
<feature type="domain" description="Carbohydrate-binding" evidence="4">
    <location>
        <begin position="100"/>
        <end position="252"/>
    </location>
</feature>
<reference evidence="5 6" key="1">
    <citation type="submission" date="2019-02" db="EMBL/GenBank/DDBJ databases">
        <title>Deep-cultivation of Planctomycetes and their phenomic and genomic characterization uncovers novel biology.</title>
        <authorList>
            <person name="Wiegand S."/>
            <person name="Jogler M."/>
            <person name="Boedeker C."/>
            <person name="Pinto D."/>
            <person name="Vollmers J."/>
            <person name="Rivas-Marin E."/>
            <person name="Kohn T."/>
            <person name="Peeters S.H."/>
            <person name="Heuer A."/>
            <person name="Rast P."/>
            <person name="Oberbeckmann S."/>
            <person name="Bunk B."/>
            <person name="Jeske O."/>
            <person name="Meyerdierks A."/>
            <person name="Storesund J.E."/>
            <person name="Kallscheuer N."/>
            <person name="Luecker S."/>
            <person name="Lage O.M."/>
            <person name="Pohl T."/>
            <person name="Merkel B.J."/>
            <person name="Hornburger P."/>
            <person name="Mueller R.-W."/>
            <person name="Bruemmer F."/>
            <person name="Labrenz M."/>
            <person name="Spormann A.M."/>
            <person name="Op den Camp H."/>
            <person name="Overmann J."/>
            <person name="Amann R."/>
            <person name="Jetten M.S.M."/>
            <person name="Mascher T."/>
            <person name="Medema M.H."/>
            <person name="Devos D.P."/>
            <person name="Kaster A.-K."/>
            <person name="Ovreas L."/>
            <person name="Rohde M."/>
            <person name="Galperin M.Y."/>
            <person name="Jogler C."/>
        </authorList>
    </citation>
    <scope>NUCLEOTIDE SEQUENCE [LARGE SCALE GENOMIC DNA]</scope>
    <source>
        <strain evidence="5 6">I41</strain>
    </source>
</reference>
<dbReference type="SUPFAM" id="SSF49344">
    <property type="entry name" value="CBD9-like"/>
    <property type="match status" value="1"/>
</dbReference>
<dbReference type="Proteomes" id="UP000317909">
    <property type="component" value="Chromosome"/>
</dbReference>
<name>A0A517U4I3_9BACT</name>
<dbReference type="AlphaFoldDB" id="A0A517U4I3"/>
<organism evidence="5 6">
    <name type="scientific">Lacipirellula limnantheis</name>
    <dbReference type="NCBI Taxonomy" id="2528024"/>
    <lineage>
        <taxon>Bacteria</taxon>
        <taxon>Pseudomonadati</taxon>
        <taxon>Planctomycetota</taxon>
        <taxon>Planctomycetia</taxon>
        <taxon>Pirellulales</taxon>
        <taxon>Lacipirellulaceae</taxon>
        <taxon>Lacipirellula</taxon>
    </lineage>
</organism>
<dbReference type="EMBL" id="CP036339">
    <property type="protein sequence ID" value="QDT75546.1"/>
    <property type="molecule type" value="Genomic_DNA"/>
</dbReference>
<sequence length="604" mass="67206" precursor="true">MMRLRTILAMRIGTLLRVLCIICSSQAASIAAERGALPSSVIYRASQPIVIDGRLDEADWRNATSIGEFQFPWFKEGARENSVVKLLWDAENLYIGCVCDDRHIAARAAEHDGAVAQDDCIEIMVSPDASLPKRYFNVEWNVLGGYVDGHRPNGAEGGRVEWNADGVQVKGQTEGTVNDDSDEDRCWVTETVIPLANFREFMAEYPPEEGTEWRANFNRHGGEVNQQYSQWSAVDSPTPAFHAPHRFGTLTFSEETNAIDRSNSRYGDRLDLTYLIDDAGQRVAIKAPADWDQRRKQIVAAVEEVMGTFPRPAIAQPLDVEVLEEIVEDDYIRRKIAYHTDRSDQRVTAWLLLPKTVAPAERHSLPAVLCLHQTTTPGKDQPVGLADRPSLHYALELTRRGYVTLAPDYPSLGEYGYDFEADEYVSGSMKAIYDNTRAIDVLQSLPEVDPERIGCIGHSLGGHNGLFTALFDDRLKAVVTCCGFTRFARYMGGDLTGWSGPRYMPRIASEYGLCPQKMPFDFPEIITAIAPRGVFVVAPLRDSNFDVVGVRETMAAAAPIYALLGAQDRLAAVYPDAEHDFPSESREAAYEFIDAVIGKRNTEP</sequence>
<evidence type="ECO:0000256" key="2">
    <source>
        <dbReference type="SAM" id="SignalP"/>
    </source>
</evidence>
<evidence type="ECO:0000256" key="1">
    <source>
        <dbReference type="ARBA" id="ARBA00022801"/>
    </source>
</evidence>
<keyword evidence="2" id="KW-0732">Signal</keyword>
<accession>A0A517U4I3</accession>
<feature type="domain" description="Peptidase S9 prolyl oligopeptidase catalytic" evidence="3">
    <location>
        <begin position="397"/>
        <end position="587"/>
    </location>
</feature>
<dbReference type="CDD" id="cd09620">
    <property type="entry name" value="CBM9_like_3"/>
    <property type="match status" value="1"/>
</dbReference>
<dbReference type="PANTHER" id="PTHR22946">
    <property type="entry name" value="DIENELACTONE HYDROLASE DOMAIN-CONTAINING PROTEIN-RELATED"/>
    <property type="match status" value="1"/>
</dbReference>
<evidence type="ECO:0000259" key="3">
    <source>
        <dbReference type="Pfam" id="PF00326"/>
    </source>
</evidence>
<protein>
    <submittedName>
        <fullName evidence="5">Prolyl oligopeptidase family protein</fullName>
    </submittedName>
</protein>
<proteinExistence type="predicted"/>
<feature type="signal peptide" evidence="2">
    <location>
        <begin position="1"/>
        <end position="27"/>
    </location>
</feature>
<dbReference type="Gene3D" id="3.40.50.1820">
    <property type="entry name" value="alpha/beta hydrolase"/>
    <property type="match status" value="1"/>
</dbReference>
<dbReference type="SUPFAM" id="SSF53474">
    <property type="entry name" value="alpha/beta-Hydrolases"/>
    <property type="match status" value="1"/>
</dbReference>